<comment type="similarity">
    <text evidence="4">Belongs to the FBPase class 3 family.</text>
</comment>
<keyword evidence="6" id="KW-1185">Reference proteome</keyword>
<dbReference type="Gene3D" id="3.60.21.10">
    <property type="match status" value="1"/>
</dbReference>
<evidence type="ECO:0000256" key="2">
    <source>
        <dbReference type="ARBA" id="ARBA00023211"/>
    </source>
</evidence>
<evidence type="ECO:0000256" key="4">
    <source>
        <dbReference type="HAMAP-Rule" id="MF_01854"/>
    </source>
</evidence>
<evidence type="ECO:0000256" key="1">
    <source>
        <dbReference type="ARBA" id="ARBA00022801"/>
    </source>
</evidence>
<evidence type="ECO:0000256" key="3">
    <source>
        <dbReference type="ARBA" id="ARBA00023277"/>
    </source>
</evidence>
<dbReference type="InterPro" id="IPR009164">
    <property type="entry name" value="FBPtase_class3"/>
</dbReference>
<keyword evidence="3 4" id="KW-0119">Carbohydrate metabolism</keyword>
<proteinExistence type="inferred from homology"/>
<dbReference type="STRING" id="318464.IO99_01985"/>
<comment type="pathway">
    <text evidence="4">Carbohydrate biosynthesis; gluconeogenesis.</text>
</comment>
<keyword evidence="2 4" id="KW-0464">Manganese</keyword>
<dbReference type="HAMAP" id="MF_01854">
    <property type="entry name" value="FBPase_class3"/>
    <property type="match status" value="1"/>
</dbReference>
<dbReference type="RefSeq" id="WP_035129565.1">
    <property type="nucleotide sequence ID" value="NZ_JPMD01000002.1"/>
</dbReference>
<accession>A0A084JHK4</accession>
<dbReference type="GO" id="GO:0006094">
    <property type="term" value="P:gluconeogenesis"/>
    <property type="evidence" value="ECO:0007669"/>
    <property type="project" value="UniProtKB-UniRule"/>
</dbReference>
<name>A0A084JHK4_9CLOT</name>
<dbReference type="SUPFAM" id="SSF56300">
    <property type="entry name" value="Metallo-dependent phosphatases"/>
    <property type="match status" value="1"/>
</dbReference>
<organism evidence="5 6">
    <name type="scientific">Clostridium sulfidigenes</name>
    <dbReference type="NCBI Taxonomy" id="318464"/>
    <lineage>
        <taxon>Bacteria</taxon>
        <taxon>Bacillati</taxon>
        <taxon>Bacillota</taxon>
        <taxon>Clostridia</taxon>
        <taxon>Eubacteriales</taxon>
        <taxon>Clostridiaceae</taxon>
        <taxon>Clostridium</taxon>
    </lineage>
</organism>
<dbReference type="Proteomes" id="UP000028542">
    <property type="component" value="Unassembled WGS sequence"/>
</dbReference>
<dbReference type="Pfam" id="PF06874">
    <property type="entry name" value="FBPase_2"/>
    <property type="match status" value="1"/>
</dbReference>
<dbReference type="AlphaFoldDB" id="A0A084JHK4"/>
<reference evidence="5 6" key="1">
    <citation type="submission" date="2014-07" db="EMBL/GenBank/DDBJ databases">
        <title>Draft genome of Clostridium sulfidigenes 113A isolated from sediments associated with methane hydrate from Krishna Godavari basin.</title>
        <authorList>
            <person name="Honkalas V.S."/>
            <person name="Dabir A.P."/>
            <person name="Arora P."/>
            <person name="Dhakephalkar P.K."/>
        </authorList>
    </citation>
    <scope>NUCLEOTIDE SEQUENCE [LARGE SCALE GENOMIC DNA]</scope>
    <source>
        <strain evidence="5 6">113A</strain>
    </source>
</reference>
<dbReference type="eggNOG" id="COG3855">
    <property type="taxonomic scope" value="Bacteria"/>
</dbReference>
<dbReference type="PIRSF" id="PIRSF000906">
    <property type="entry name" value="FBPtase_Bacill"/>
    <property type="match status" value="1"/>
</dbReference>
<gene>
    <name evidence="4" type="primary">fbp</name>
    <name evidence="5" type="ORF">IO99_01985</name>
</gene>
<dbReference type="EC" id="3.1.3.11" evidence="4"/>
<dbReference type="UniPathway" id="UPA00138"/>
<dbReference type="InterPro" id="IPR029052">
    <property type="entry name" value="Metallo-depent_PP-like"/>
</dbReference>
<evidence type="ECO:0000313" key="5">
    <source>
        <dbReference type="EMBL" id="KEZ88438.1"/>
    </source>
</evidence>
<dbReference type="GO" id="GO:0042132">
    <property type="term" value="F:fructose 1,6-bisphosphate 1-phosphatase activity"/>
    <property type="evidence" value="ECO:0007669"/>
    <property type="project" value="UniProtKB-UniRule"/>
</dbReference>
<sequence>MSGTCEISADIIEKDLKYLELLSHNFPTISDACTEIINLEAILNLPKGTEHFLTDLHGEHEAFQHVLKNASGVIKRKVNDIFGNTLRESEKKALCTLIYYPEQYIDIALAKEDDPDDWYKITLNQLIQVCRNVSSKYTRSKVRKALPADFSYIIEELLHESEARPNKQDYFNGILDTIISIGRASDFITAICNVIQRLTIDSLHIVGDIYDRGPGAHIIMDILCNYHSYDIQWGNHDILWMGAAAGNHSCICNVIRICTRYANLETLEDGYGINILPLARFAMDVYSNDPCKSFKPKVTNDYFKEKDLKLMAQMHKAISIIQFKLEGEIIKRHPEFNMDDRRLLDKINYEKGTIVIGGKEYVLNDTNFPTIDINNPYKLTDEEKELMSKLHSSFLNSEKLEKHVRCLYSKGSLYLKSNSNLLYHASIPLNEDGTFKNVKLGNKEFCGKEYLDRVDRITREAYFNECDSKNAHYALDYMWYLWCGPDSPLFGKDKMATFERYFINDKITHKENKCPYFILRDNEEVCNNILLEFGLSPKHSHIINGHVPVKTIKGENPIKANGKLLVIDGGFSKAYQPETGIAGYTLIYNSYGLQLVQHEPFESTQTAIDEGKDIISTNFILEFNSRRLKVRDTDIGTELISQIHYLQMLLNAYRKGIIKERK</sequence>
<protein>
    <recommendedName>
        <fullName evidence="4">Fructose-1,6-bisphosphatase class 3</fullName>
        <shortName evidence="4">FBPase class 3</shortName>
        <ecNumber evidence="4">3.1.3.11</ecNumber>
    </recommendedName>
    <alternativeName>
        <fullName evidence="4">D-fructose-1,6-bisphosphate 1-phosphohydrolase class 3</fullName>
    </alternativeName>
</protein>
<dbReference type="EMBL" id="JPMD01000002">
    <property type="protein sequence ID" value="KEZ88438.1"/>
    <property type="molecule type" value="Genomic_DNA"/>
</dbReference>
<comment type="caution">
    <text evidence="5">The sequence shown here is derived from an EMBL/GenBank/DDBJ whole genome shotgun (WGS) entry which is preliminary data.</text>
</comment>
<comment type="catalytic activity">
    <reaction evidence="4">
        <text>beta-D-fructose 1,6-bisphosphate + H2O = beta-D-fructose 6-phosphate + phosphate</text>
        <dbReference type="Rhea" id="RHEA:11064"/>
        <dbReference type="ChEBI" id="CHEBI:15377"/>
        <dbReference type="ChEBI" id="CHEBI:32966"/>
        <dbReference type="ChEBI" id="CHEBI:43474"/>
        <dbReference type="ChEBI" id="CHEBI:57634"/>
        <dbReference type="EC" id="3.1.3.11"/>
    </reaction>
</comment>
<evidence type="ECO:0000313" key="6">
    <source>
        <dbReference type="Proteomes" id="UP000028542"/>
    </source>
</evidence>
<comment type="cofactor">
    <cofactor evidence="4">
        <name>Mn(2+)</name>
        <dbReference type="ChEBI" id="CHEBI:29035"/>
    </cofactor>
</comment>
<keyword evidence="1 4" id="KW-0378">Hydrolase</keyword>